<evidence type="ECO:0000256" key="5">
    <source>
        <dbReference type="ARBA" id="ARBA00022679"/>
    </source>
</evidence>
<keyword evidence="4" id="KW-0963">Cytoplasm</keyword>
<keyword evidence="6 7" id="KW-0833">Ubl conjugation pathway</keyword>
<feature type="region of interest" description="Disordered" evidence="8">
    <location>
        <begin position="309"/>
        <end position="356"/>
    </location>
</feature>
<dbReference type="FunFam" id="3.30.2160.10:FF:000004">
    <property type="entry name" value="probable E3 ubiquitin-protein ligase HERC4 isoform X1"/>
    <property type="match status" value="1"/>
</dbReference>
<dbReference type="InterPro" id="IPR032353">
    <property type="entry name" value="AZUL"/>
</dbReference>
<feature type="compositionally biased region" description="Low complexity" evidence="8">
    <location>
        <begin position="449"/>
        <end position="459"/>
    </location>
</feature>
<keyword evidence="11" id="KW-0436">Ligase</keyword>
<feature type="compositionally biased region" description="Polar residues" evidence="8">
    <location>
        <begin position="310"/>
        <end position="319"/>
    </location>
</feature>
<dbReference type="Gene3D" id="3.30.2160.10">
    <property type="entry name" value="Hect, E3 ligase catalytic domain"/>
    <property type="match status" value="1"/>
</dbReference>
<dbReference type="GO" id="GO:0061630">
    <property type="term" value="F:ubiquitin protein ligase activity"/>
    <property type="evidence" value="ECO:0007669"/>
    <property type="project" value="UniProtKB-EC"/>
</dbReference>
<evidence type="ECO:0000256" key="7">
    <source>
        <dbReference type="PROSITE-ProRule" id="PRU00104"/>
    </source>
</evidence>
<keyword evidence="9" id="KW-0812">Transmembrane</keyword>
<dbReference type="Pfam" id="PF16558">
    <property type="entry name" value="AZUL"/>
    <property type="match status" value="1"/>
</dbReference>
<dbReference type="GO" id="GO:0016874">
    <property type="term" value="F:ligase activity"/>
    <property type="evidence" value="ECO:0007669"/>
    <property type="project" value="UniProtKB-KW"/>
</dbReference>
<dbReference type="GO" id="GO:0005737">
    <property type="term" value="C:cytoplasm"/>
    <property type="evidence" value="ECO:0007669"/>
    <property type="project" value="UniProtKB-SubCell"/>
</dbReference>
<evidence type="ECO:0000256" key="6">
    <source>
        <dbReference type="ARBA" id="ARBA00022786"/>
    </source>
</evidence>
<proteinExistence type="predicted"/>
<dbReference type="CDD" id="cd00078">
    <property type="entry name" value="HECTc"/>
    <property type="match status" value="1"/>
</dbReference>
<dbReference type="FunFam" id="3.30.2410.10:FF:000003">
    <property type="entry name" value="probable E3 ubiquitin-protein ligase HERC4 isoform X1"/>
    <property type="match status" value="1"/>
</dbReference>
<comment type="catalytic activity">
    <reaction evidence="1">
        <text>S-ubiquitinyl-[E2 ubiquitin-conjugating enzyme]-L-cysteine + [acceptor protein]-L-lysine = [E2 ubiquitin-conjugating enzyme]-L-cysteine + N(6)-ubiquitinyl-[acceptor protein]-L-lysine.</text>
        <dbReference type="EC" id="2.3.2.26"/>
    </reaction>
</comment>
<feature type="compositionally biased region" description="Polar residues" evidence="8">
    <location>
        <begin position="421"/>
        <end position="430"/>
    </location>
</feature>
<dbReference type="InterPro" id="IPR042556">
    <property type="entry name" value="AZUL_sf"/>
</dbReference>
<dbReference type="EC" id="2.3.2.26" evidence="3"/>
<evidence type="ECO:0000313" key="12">
    <source>
        <dbReference type="Proteomes" id="UP000008909"/>
    </source>
</evidence>
<dbReference type="SUPFAM" id="SSF56204">
    <property type="entry name" value="Hect, E3 ligase catalytic domain"/>
    <property type="match status" value="1"/>
</dbReference>
<dbReference type="Pfam" id="PF00632">
    <property type="entry name" value="HECT"/>
    <property type="match status" value="1"/>
</dbReference>
<comment type="subcellular location">
    <subcellularLocation>
        <location evidence="2">Cytoplasm</location>
    </subcellularLocation>
</comment>
<feature type="compositionally biased region" description="Low complexity" evidence="8">
    <location>
        <begin position="346"/>
        <end position="355"/>
    </location>
</feature>
<evidence type="ECO:0000256" key="2">
    <source>
        <dbReference type="ARBA" id="ARBA00004496"/>
    </source>
</evidence>
<feature type="compositionally biased region" description="Polar residues" evidence="8">
    <location>
        <begin position="403"/>
        <end position="414"/>
    </location>
</feature>
<feature type="domain" description="HECT" evidence="10">
    <location>
        <begin position="979"/>
        <end position="1308"/>
    </location>
</feature>
<keyword evidence="12" id="KW-1185">Reference proteome</keyword>
<keyword evidence="9" id="KW-1133">Transmembrane helix</keyword>
<accession>H2KST8</accession>
<dbReference type="PANTHER" id="PTHR45700">
    <property type="entry name" value="UBIQUITIN-PROTEIN LIGASE E3C"/>
    <property type="match status" value="1"/>
</dbReference>
<evidence type="ECO:0000256" key="1">
    <source>
        <dbReference type="ARBA" id="ARBA00000885"/>
    </source>
</evidence>
<organism evidence="11 12">
    <name type="scientific">Clonorchis sinensis</name>
    <name type="common">Chinese liver fluke</name>
    <dbReference type="NCBI Taxonomy" id="79923"/>
    <lineage>
        <taxon>Eukaryota</taxon>
        <taxon>Metazoa</taxon>
        <taxon>Spiralia</taxon>
        <taxon>Lophotrochozoa</taxon>
        <taxon>Platyhelminthes</taxon>
        <taxon>Trematoda</taxon>
        <taxon>Digenea</taxon>
        <taxon>Opisthorchiida</taxon>
        <taxon>Opisthorchiata</taxon>
        <taxon>Opisthorchiidae</taxon>
        <taxon>Clonorchis</taxon>
    </lineage>
</organism>
<dbReference type="Gene3D" id="3.90.1750.10">
    <property type="entry name" value="Hect, E3 ligase catalytic domains"/>
    <property type="match status" value="1"/>
</dbReference>
<evidence type="ECO:0000313" key="11">
    <source>
        <dbReference type="EMBL" id="GAA27262.2"/>
    </source>
</evidence>
<feature type="region of interest" description="Disordered" evidence="8">
    <location>
        <begin position="402"/>
        <end position="430"/>
    </location>
</feature>
<dbReference type="InterPro" id="IPR000569">
    <property type="entry name" value="HECT_dom"/>
</dbReference>
<feature type="compositionally biased region" description="Basic and acidic residues" evidence="8">
    <location>
        <begin position="321"/>
        <end position="335"/>
    </location>
</feature>
<dbReference type="Gene3D" id="6.10.130.10">
    <property type="entry name" value="Ubiquitin-protein ligase E3A, N-terminal zinc-binding domain (AZUL)"/>
    <property type="match status" value="1"/>
</dbReference>
<evidence type="ECO:0000256" key="3">
    <source>
        <dbReference type="ARBA" id="ARBA00012485"/>
    </source>
</evidence>
<feature type="non-terminal residue" evidence="11">
    <location>
        <position position="1"/>
    </location>
</feature>
<evidence type="ECO:0000256" key="9">
    <source>
        <dbReference type="SAM" id="Phobius"/>
    </source>
</evidence>
<dbReference type="GO" id="GO:0000209">
    <property type="term" value="P:protein polyubiquitination"/>
    <property type="evidence" value="ECO:0007669"/>
    <property type="project" value="InterPro"/>
</dbReference>
<dbReference type="InterPro" id="IPR035983">
    <property type="entry name" value="Hect_E3_ubiquitin_ligase"/>
</dbReference>
<evidence type="ECO:0000259" key="10">
    <source>
        <dbReference type="PROSITE" id="PS50237"/>
    </source>
</evidence>
<gene>
    <name evidence="11" type="ORF">CLF_110270</name>
</gene>
<keyword evidence="9" id="KW-0472">Membrane</keyword>
<dbReference type="PANTHER" id="PTHR45700:SF8">
    <property type="entry name" value="HECT-TYPE E3 UBIQUITIN TRANSFERASE"/>
    <property type="match status" value="1"/>
</dbReference>
<sequence length="1308" mass="145699">TTLRGSAKMFMYGLRGGDSANTFIVPGENGPEDITKLGAKMDLAIRPSSDLSFSLHHEKPTQKAFTVLRMVRCTFSRITRTDFLIFYVAYVIALFEYVNQFAYSGRKHATLTELSSGVSRKRTDNRCIFIPSVYTPTDRSSDPLTGGFYDTERLVTAATLSSSMKDELEQMGPKTCTPLAKRLAVTAGALFNKVEILLKPESSMLLKSNQGCMRTAANEYVYDKLSLDFTTTTTTTSPPVSSATTRVKRLITRYFNQLLRGCQNPGCQNPNCASSTQFQHSRLTPNQAAILAIQLTTNQAELCYPDEATTDTCSETMPLNTEDREVTEQHIDASESRQVTAPDHATSSTSTLSSSGALNAAVDVSSLSNVIEDEESSRTSFMTPGEVTRLLMFLFDAADNEDVTQPRSSDNQTALADAEENQSSHYSSLFSPNYGCDAPASGANTTARPSSSSLTPFLSSANPSSDALKSFLNNTNPNSNLASLVSSLNTIQERESRTRGLTLGELKETLAIGKEQGDWSHLISLLSAVFSSYEALSSSFLAEPQRVADDSDLLAHRTIAKKPREDTGTQDVIPMDVSVSVGEIMSEMDQHAVGKPTADDSCESSVDRQDTKASLVEDLPIAGDADTESTTPVPPVSIPDVRLAWSLISSIPEQQNVVDVLLRAVRRLVVGSLYQLLVSQAPDGLGDVDPPPLVRNTQQRLLNLFCILYECPFATDPLHFDHLLLNINRAVTWLPISLQARLCHIWADTVRLPLANCTTTPAPEHTNLWSLQSILQQNITLRCLTTSHGVPNEDKQLCEAALVLRIVYYASLLAGQMDKKELLEREAVENRDFELLMRAHRSHEPRVGRSRNGTIEDPLAKALCLSPNDCRHPFIPAKDFINETLNEHLKAKRDYVNYRSKDTFGELSFMRLPFLLQTGSKSVLLYYDNRMRMLDEQRGAFLQSLFVDNPELPYLKIHVSRDQIVEGALLALEITCSENPGDLKKQLRVEFEGEQGVDEGGLSREFFQLIIEKVFDPVYGMFVANDELGTYWFNPVPLDDLDREYFLIGTLLGLAIYNDIILNVCFPSVLYRKLCGKLGTFEDLEDANPDLYSGLRALLDYTGDDVEEAFGCNFVVAYQDPFGNTLYHELKPDGTNIHVTKENRQEFVDLYANFLLNESVKKSFNAFRRGFQLVVDESPLSFLFRPDEIELLVCGSRFYDFKELERVTTYEDYTVDSPVIKNFWGVVHNMTTDQQRQLLQFCTGSDRIPVGGMAKMKFTIARQGADTDRLPTAHTCFNILLLPDYPSREELERMLLLAITHCKGFGVS</sequence>
<dbReference type="InterPro" id="IPR044611">
    <property type="entry name" value="E3A/B/C-like"/>
</dbReference>
<dbReference type="PROSITE" id="PS50237">
    <property type="entry name" value="HECT"/>
    <property type="match status" value="1"/>
</dbReference>
<feature type="active site" description="Glycyl thioester intermediate" evidence="7">
    <location>
        <position position="1276"/>
    </location>
</feature>
<evidence type="ECO:0000256" key="8">
    <source>
        <dbReference type="SAM" id="MobiDB-lite"/>
    </source>
</evidence>
<feature type="transmembrane region" description="Helical" evidence="9">
    <location>
        <begin position="84"/>
        <end position="103"/>
    </location>
</feature>
<dbReference type="SMART" id="SM00119">
    <property type="entry name" value="HECTc"/>
    <property type="match status" value="1"/>
</dbReference>
<dbReference type="Gene3D" id="3.30.2410.10">
    <property type="entry name" value="Hect, E3 ligase catalytic domain"/>
    <property type="match status" value="1"/>
</dbReference>
<feature type="region of interest" description="Disordered" evidence="8">
    <location>
        <begin position="440"/>
        <end position="459"/>
    </location>
</feature>
<keyword evidence="5" id="KW-0808">Transferase</keyword>
<reference evidence="11" key="1">
    <citation type="journal article" date="2011" name="Genome Biol.">
        <title>The draft genome of the carcinogenic human liver fluke Clonorchis sinensis.</title>
        <authorList>
            <person name="Wang X."/>
            <person name="Chen W."/>
            <person name="Huang Y."/>
            <person name="Sun J."/>
            <person name="Men J."/>
            <person name="Liu H."/>
            <person name="Luo F."/>
            <person name="Guo L."/>
            <person name="Lv X."/>
            <person name="Deng C."/>
            <person name="Zhou C."/>
            <person name="Fan Y."/>
            <person name="Li X."/>
            <person name="Huang L."/>
            <person name="Hu Y."/>
            <person name="Liang C."/>
            <person name="Hu X."/>
            <person name="Xu J."/>
            <person name="Yu X."/>
        </authorList>
    </citation>
    <scope>NUCLEOTIDE SEQUENCE [LARGE SCALE GENOMIC DNA]</scope>
    <source>
        <strain evidence="11">Henan</strain>
    </source>
</reference>
<protein>
    <recommendedName>
        <fullName evidence="3">HECT-type E3 ubiquitin transferase</fullName>
        <ecNumber evidence="3">2.3.2.26</ecNumber>
    </recommendedName>
</protein>
<dbReference type="Proteomes" id="UP000008909">
    <property type="component" value="Unassembled WGS sequence"/>
</dbReference>
<evidence type="ECO:0000256" key="4">
    <source>
        <dbReference type="ARBA" id="ARBA00022490"/>
    </source>
</evidence>
<name>H2KST8_CLOSI</name>
<dbReference type="EMBL" id="DF143499">
    <property type="protein sequence ID" value="GAA27262.2"/>
    <property type="molecule type" value="Genomic_DNA"/>
</dbReference>
<reference key="2">
    <citation type="submission" date="2011-10" db="EMBL/GenBank/DDBJ databases">
        <title>The genome and transcriptome sequence of Clonorchis sinensis provide insights into the carcinogenic liver fluke.</title>
        <authorList>
            <person name="Wang X."/>
            <person name="Huang Y."/>
            <person name="Chen W."/>
            <person name="Liu H."/>
            <person name="Guo L."/>
            <person name="Chen Y."/>
            <person name="Luo F."/>
            <person name="Zhou W."/>
            <person name="Sun J."/>
            <person name="Mao Q."/>
            <person name="Liang P."/>
            <person name="Zhou C."/>
            <person name="Tian Y."/>
            <person name="Men J."/>
            <person name="Lv X."/>
            <person name="Huang L."/>
            <person name="Zhou J."/>
            <person name="Hu Y."/>
            <person name="Li R."/>
            <person name="Zhang F."/>
            <person name="Lei H."/>
            <person name="Li X."/>
            <person name="Hu X."/>
            <person name="Liang C."/>
            <person name="Xu J."/>
            <person name="Wu Z."/>
            <person name="Yu X."/>
        </authorList>
    </citation>
    <scope>NUCLEOTIDE SEQUENCE</scope>
    <source>
        <strain>Henan</strain>
    </source>
</reference>